<organism evidence="8 9">
    <name type="scientific">Agromyces intestinalis</name>
    <dbReference type="NCBI Taxonomy" id="2592652"/>
    <lineage>
        <taxon>Bacteria</taxon>
        <taxon>Bacillati</taxon>
        <taxon>Actinomycetota</taxon>
        <taxon>Actinomycetes</taxon>
        <taxon>Micrococcales</taxon>
        <taxon>Microbacteriaceae</taxon>
        <taxon>Agromyces</taxon>
    </lineage>
</organism>
<dbReference type="KEGG" id="ail:FLP10_01145"/>
<dbReference type="GO" id="GO:0005886">
    <property type="term" value="C:plasma membrane"/>
    <property type="evidence" value="ECO:0007669"/>
    <property type="project" value="UniProtKB-SubCell"/>
</dbReference>
<evidence type="ECO:0000313" key="9">
    <source>
        <dbReference type="Proteomes" id="UP000324678"/>
    </source>
</evidence>
<evidence type="ECO:0000256" key="4">
    <source>
        <dbReference type="ARBA" id="ARBA00022989"/>
    </source>
</evidence>
<comment type="subcellular location">
    <subcellularLocation>
        <location evidence="6">Cell membrane</location>
        <topology evidence="6">Multi-pass membrane protein</topology>
    </subcellularLocation>
    <subcellularLocation>
        <location evidence="1">Membrane</location>
        <topology evidence="1">Multi-pass membrane protein</topology>
    </subcellularLocation>
</comment>
<dbReference type="GO" id="GO:0055085">
    <property type="term" value="P:transmembrane transport"/>
    <property type="evidence" value="ECO:0007669"/>
    <property type="project" value="InterPro"/>
</dbReference>
<dbReference type="InterPro" id="IPR000515">
    <property type="entry name" value="MetI-like"/>
</dbReference>
<feature type="transmembrane region" description="Helical" evidence="6">
    <location>
        <begin position="187"/>
        <end position="209"/>
    </location>
</feature>
<evidence type="ECO:0000256" key="3">
    <source>
        <dbReference type="ARBA" id="ARBA00022692"/>
    </source>
</evidence>
<dbReference type="SUPFAM" id="SSF161098">
    <property type="entry name" value="MetI-like"/>
    <property type="match status" value="1"/>
</dbReference>
<keyword evidence="5 6" id="KW-0472">Membrane</keyword>
<evidence type="ECO:0000313" key="8">
    <source>
        <dbReference type="EMBL" id="QEO13172.1"/>
    </source>
</evidence>
<dbReference type="OrthoDB" id="5244012at2"/>
<comment type="similarity">
    <text evidence="6">Belongs to the binding-protein-dependent transport system permease family.</text>
</comment>
<evidence type="ECO:0000256" key="6">
    <source>
        <dbReference type="RuleBase" id="RU363032"/>
    </source>
</evidence>
<name>A0A5C1YEF4_9MICO</name>
<dbReference type="AlphaFoldDB" id="A0A5C1YEF4"/>
<feature type="transmembrane region" description="Helical" evidence="6">
    <location>
        <begin position="93"/>
        <end position="115"/>
    </location>
</feature>
<keyword evidence="3 6" id="KW-0812">Transmembrane</keyword>
<keyword evidence="4 6" id="KW-1133">Transmembrane helix</keyword>
<keyword evidence="2 6" id="KW-0813">Transport</keyword>
<feature type="transmembrane region" description="Helical" evidence="6">
    <location>
        <begin position="61"/>
        <end position="87"/>
    </location>
</feature>
<reference evidence="8 9" key="1">
    <citation type="submission" date="2019-09" db="EMBL/GenBank/DDBJ databases">
        <title>Genome sequencing of strain KACC 19306.</title>
        <authorList>
            <person name="Heo J."/>
            <person name="Kim S.-J."/>
            <person name="Kim J.-S."/>
            <person name="Hong S.-B."/>
            <person name="Kwon S.-W."/>
        </authorList>
    </citation>
    <scope>NUCLEOTIDE SEQUENCE [LARGE SCALE GENOMIC DNA]</scope>
    <source>
        <strain evidence="8 9">KACC 19306</strain>
    </source>
</reference>
<feature type="transmembrane region" description="Helical" evidence="6">
    <location>
        <begin position="27"/>
        <end position="49"/>
    </location>
</feature>
<dbReference type="PANTHER" id="PTHR30177:SF33">
    <property type="entry name" value="POSSIBLE OSMOPROTECTANT (GLYCINE BETAINE_CARNITINE_CHOLINE_L-PROLINE) TRANSPORT INTEGRAL MEMBRANE PROTEIN ABC TRANSPORTER PROZ"/>
    <property type="match status" value="1"/>
</dbReference>
<evidence type="ECO:0000256" key="2">
    <source>
        <dbReference type="ARBA" id="ARBA00022448"/>
    </source>
</evidence>
<evidence type="ECO:0000259" key="7">
    <source>
        <dbReference type="PROSITE" id="PS50928"/>
    </source>
</evidence>
<accession>A0A5C1YEF4</accession>
<sequence length="239" mass="24290">MNLILDAFAWLFEPDNWVGPSGLGAQLGYHVVFSLAVVVAACVIALPIGALVGHTGRGREVAVLTSGGLRALPTLGLLTLIGLAIGIGPVAPFIALVVLALPSVLAGAYAGIGAVDRRTVDAARAVGMTEPQIVLRVESPLALPTIIGGVRAAVLQVIATATLAAYVGGGGLGSTLFVALKTRDYPAMLGVSILIIALALVLDGVFAIVQRLVVPEGVRVGRTTTNLRARPARARAAMG</sequence>
<dbReference type="Pfam" id="PF00528">
    <property type="entry name" value="BPD_transp_1"/>
    <property type="match status" value="1"/>
</dbReference>
<feature type="domain" description="ABC transmembrane type-1" evidence="7">
    <location>
        <begin position="31"/>
        <end position="206"/>
    </location>
</feature>
<evidence type="ECO:0000256" key="1">
    <source>
        <dbReference type="ARBA" id="ARBA00004141"/>
    </source>
</evidence>
<dbReference type="InterPro" id="IPR035906">
    <property type="entry name" value="MetI-like_sf"/>
</dbReference>
<dbReference type="PANTHER" id="PTHR30177">
    <property type="entry name" value="GLYCINE BETAINE/L-PROLINE TRANSPORT SYSTEM PERMEASE PROTEIN PROW"/>
    <property type="match status" value="1"/>
</dbReference>
<protein>
    <submittedName>
        <fullName evidence="8">ABC transporter permease subunit</fullName>
    </submittedName>
</protein>
<dbReference type="Proteomes" id="UP000324678">
    <property type="component" value="Chromosome"/>
</dbReference>
<keyword evidence="9" id="KW-1185">Reference proteome</keyword>
<dbReference type="CDD" id="cd06261">
    <property type="entry name" value="TM_PBP2"/>
    <property type="match status" value="1"/>
</dbReference>
<gene>
    <name evidence="8" type="ORF">FLP10_01145</name>
</gene>
<dbReference type="PROSITE" id="PS50928">
    <property type="entry name" value="ABC_TM1"/>
    <property type="match status" value="1"/>
</dbReference>
<dbReference type="InterPro" id="IPR051204">
    <property type="entry name" value="ABC_transp_perm/SBD"/>
</dbReference>
<dbReference type="EMBL" id="CP043505">
    <property type="protein sequence ID" value="QEO13172.1"/>
    <property type="molecule type" value="Genomic_DNA"/>
</dbReference>
<dbReference type="Gene3D" id="1.10.3720.10">
    <property type="entry name" value="MetI-like"/>
    <property type="match status" value="1"/>
</dbReference>
<evidence type="ECO:0000256" key="5">
    <source>
        <dbReference type="ARBA" id="ARBA00023136"/>
    </source>
</evidence>
<dbReference type="RefSeq" id="WP_149159196.1">
    <property type="nucleotide sequence ID" value="NZ_CP043505.1"/>
</dbReference>
<proteinExistence type="inferred from homology"/>
<dbReference type="GO" id="GO:0031460">
    <property type="term" value="P:glycine betaine transport"/>
    <property type="evidence" value="ECO:0007669"/>
    <property type="project" value="TreeGrafter"/>
</dbReference>
<feature type="transmembrane region" description="Helical" evidence="6">
    <location>
        <begin position="141"/>
        <end position="167"/>
    </location>
</feature>